<keyword evidence="10" id="KW-0443">Lipid metabolism</keyword>
<evidence type="ECO:0000256" key="2">
    <source>
        <dbReference type="ARBA" id="ARBA00003145"/>
    </source>
</evidence>
<dbReference type="GO" id="GO:0006793">
    <property type="term" value="P:phosphorus metabolic process"/>
    <property type="evidence" value="ECO:0007669"/>
    <property type="project" value="UniProtKB-ARBA"/>
</dbReference>
<name>A0A8H8X047_9HYPH</name>
<comment type="function">
    <text evidence="2">Could be a virulence factor.</text>
</comment>
<dbReference type="InterPro" id="IPR025202">
    <property type="entry name" value="PLD-like_dom"/>
</dbReference>
<evidence type="ECO:0000256" key="9">
    <source>
        <dbReference type="ARBA" id="ARBA00022963"/>
    </source>
</evidence>
<dbReference type="EMBL" id="AP024146">
    <property type="protein sequence ID" value="BCM87599.1"/>
    <property type="molecule type" value="Genomic_DNA"/>
</dbReference>
<comment type="similarity">
    <text evidence="4">Belongs to the phospholipase D family.</text>
</comment>
<sequence>MRTRQVNAGLTVNAVAGCHVVVLGLDVAPELRPTLRGFAVKRTDHARQETYWMQGSKTFRSLDPHPVQGVRYSSLQFPFQTFQWSDYAVAPGTDYTYTVVALYGSVSALEQRVATEVRVTTEPLAGTHEVAFNRGAAASQEYARRFQNRKPRDVGQAAYDWLSRGLFESIVGFIREARDGHFALKGAFYEFQWDGVLAELRAALDRTVEVRIVFDDIDNASGPHGDNEDAIARNRLAGAAIPRTHGTLMHNKFLVLIEDGAPQAVLFGSTNLTENGLYGHANCAHVVRDPALAATYLAYFEKLAADPATGAAGTYRRWTAATTPAPPPDFPNGVAPVFSPRPDLGALDWYAALAGAATGALFMTFAFGMAAQFKAVYGRDDDILRFGLMEKEWNGANKAAQIAAVQALQARPNVVIAIGNRIPLNGFDQWLGEIDRIVPEANVHWIHLKFMLVDPLSAHPTVVTGSANFSDASTRRNDENMLVIKDDLRVADIYFGEYMRLYSHYAYREAVKIFLDRHPDAKPEDMTLSYLAEDGDWTAPYFDPDDRSARMARRLYFAGAQP</sequence>
<evidence type="ECO:0000313" key="15">
    <source>
        <dbReference type="Proteomes" id="UP000663508"/>
    </source>
</evidence>
<comment type="subcellular location">
    <subcellularLocation>
        <location evidence="3">Secreted</location>
    </subcellularLocation>
</comment>
<dbReference type="InterPro" id="IPR051406">
    <property type="entry name" value="PLD_domain"/>
</dbReference>
<dbReference type="PROSITE" id="PS51257">
    <property type="entry name" value="PROKAR_LIPOPROTEIN"/>
    <property type="match status" value="1"/>
</dbReference>
<dbReference type="PROSITE" id="PS50035">
    <property type="entry name" value="PLD"/>
    <property type="match status" value="1"/>
</dbReference>
<dbReference type="GO" id="GO:0016042">
    <property type="term" value="P:lipid catabolic process"/>
    <property type="evidence" value="ECO:0007669"/>
    <property type="project" value="UniProtKB-KW"/>
</dbReference>
<keyword evidence="14" id="KW-0614">Plasmid</keyword>
<evidence type="ECO:0000256" key="12">
    <source>
        <dbReference type="SAM" id="Phobius"/>
    </source>
</evidence>
<keyword evidence="12" id="KW-0812">Transmembrane</keyword>
<dbReference type="SUPFAM" id="SSF56024">
    <property type="entry name" value="Phospholipase D/nuclease"/>
    <property type="match status" value="2"/>
</dbReference>
<evidence type="ECO:0000256" key="4">
    <source>
        <dbReference type="ARBA" id="ARBA00008664"/>
    </source>
</evidence>
<keyword evidence="12" id="KW-1133">Transmembrane helix</keyword>
<geneLocation type="plasmid" evidence="14 15">
    <name>pVL1_1</name>
</geneLocation>
<evidence type="ECO:0000256" key="11">
    <source>
        <dbReference type="ARBA" id="ARBA00029594"/>
    </source>
</evidence>
<dbReference type="GO" id="GO:0005576">
    <property type="term" value="C:extracellular region"/>
    <property type="evidence" value="ECO:0007669"/>
    <property type="project" value="UniProtKB-SubCell"/>
</dbReference>
<dbReference type="Proteomes" id="UP000663508">
    <property type="component" value="Plasmid pVL1_1"/>
</dbReference>
<dbReference type="Pfam" id="PF13091">
    <property type="entry name" value="PLDc_2"/>
    <property type="match status" value="2"/>
</dbReference>
<keyword evidence="9" id="KW-0442">Lipid degradation</keyword>
<evidence type="ECO:0000256" key="7">
    <source>
        <dbReference type="ARBA" id="ARBA00022525"/>
    </source>
</evidence>
<comment type="catalytic activity">
    <reaction evidence="1">
        <text>a 1,2-diacyl-sn-glycero-3-phosphocholine + H2O = a 1,2-diacyl-sn-glycero-3-phosphate + choline + H(+)</text>
        <dbReference type="Rhea" id="RHEA:14445"/>
        <dbReference type="ChEBI" id="CHEBI:15354"/>
        <dbReference type="ChEBI" id="CHEBI:15377"/>
        <dbReference type="ChEBI" id="CHEBI:15378"/>
        <dbReference type="ChEBI" id="CHEBI:57643"/>
        <dbReference type="ChEBI" id="CHEBI:58608"/>
        <dbReference type="EC" id="3.1.4.4"/>
    </reaction>
</comment>
<dbReference type="KEGG" id="mind:mvi_60600"/>
<dbReference type="AlphaFoldDB" id="A0A8H8X047"/>
<dbReference type="PANTHER" id="PTHR43856">
    <property type="entry name" value="CARDIOLIPIN HYDROLASE"/>
    <property type="match status" value="1"/>
</dbReference>
<accession>A0A8H8X047</accession>
<evidence type="ECO:0000256" key="5">
    <source>
        <dbReference type="ARBA" id="ARBA00012027"/>
    </source>
</evidence>
<keyword evidence="8" id="KW-0378">Hydrolase</keyword>
<reference evidence="14" key="1">
    <citation type="submission" date="2020-11" db="EMBL/GenBank/DDBJ databases">
        <title>Complete genome sequence of a novel pathogenic Methylobacterium strain isolated from rice in Vietnam.</title>
        <authorList>
            <person name="Lai K."/>
            <person name="Okazaki S."/>
            <person name="Higashi K."/>
            <person name="Mori H."/>
            <person name="Toyoda A."/>
            <person name="Kurokawa K."/>
        </authorList>
    </citation>
    <scope>NUCLEOTIDE SEQUENCE</scope>
    <source>
        <strain evidence="14">VL1</strain>
        <plasmid evidence="14">pVL1_1</plasmid>
    </source>
</reference>
<feature type="domain" description="PLD phosphodiesterase" evidence="13">
    <location>
        <begin position="442"/>
        <end position="473"/>
    </location>
</feature>
<organism evidence="14 15">
    <name type="scientific">Methylobacterium indicum</name>
    <dbReference type="NCBI Taxonomy" id="1775910"/>
    <lineage>
        <taxon>Bacteria</taxon>
        <taxon>Pseudomonadati</taxon>
        <taxon>Pseudomonadota</taxon>
        <taxon>Alphaproteobacteria</taxon>
        <taxon>Hyphomicrobiales</taxon>
        <taxon>Methylobacteriaceae</taxon>
        <taxon>Methylobacterium</taxon>
    </lineage>
</organism>
<dbReference type="EC" id="3.1.4.4" evidence="5"/>
<dbReference type="Gene3D" id="3.30.870.10">
    <property type="entry name" value="Endonuclease Chain A"/>
    <property type="match status" value="2"/>
</dbReference>
<dbReference type="CDD" id="cd09172">
    <property type="entry name" value="PLDc_Nuc_like_unchar1_1"/>
    <property type="match status" value="1"/>
</dbReference>
<gene>
    <name evidence="14" type="ORF">mvi_60600</name>
</gene>
<evidence type="ECO:0000256" key="6">
    <source>
        <dbReference type="ARBA" id="ARBA00018392"/>
    </source>
</evidence>
<keyword evidence="7" id="KW-0964">Secreted</keyword>
<dbReference type="GO" id="GO:0004630">
    <property type="term" value="F:phospholipase D activity"/>
    <property type="evidence" value="ECO:0007669"/>
    <property type="project" value="UniProtKB-EC"/>
</dbReference>
<evidence type="ECO:0000256" key="1">
    <source>
        <dbReference type="ARBA" id="ARBA00000798"/>
    </source>
</evidence>
<proteinExistence type="inferred from homology"/>
<feature type="transmembrane region" description="Helical" evidence="12">
    <location>
        <begin position="349"/>
        <end position="370"/>
    </location>
</feature>
<dbReference type="InterPro" id="IPR001736">
    <property type="entry name" value="PLipase_D/transphosphatidylase"/>
</dbReference>
<dbReference type="RefSeq" id="WP_207183782.1">
    <property type="nucleotide sequence ID" value="NZ_AP024146.1"/>
</dbReference>
<protein>
    <recommendedName>
        <fullName evidence="6">Phospholipase D</fullName>
        <ecNumber evidence="5">3.1.4.4</ecNumber>
    </recommendedName>
    <alternativeName>
        <fullName evidence="11">Choline phosphatase</fullName>
    </alternativeName>
</protein>
<evidence type="ECO:0000256" key="8">
    <source>
        <dbReference type="ARBA" id="ARBA00022801"/>
    </source>
</evidence>
<evidence type="ECO:0000259" key="13">
    <source>
        <dbReference type="PROSITE" id="PS50035"/>
    </source>
</evidence>
<evidence type="ECO:0000256" key="3">
    <source>
        <dbReference type="ARBA" id="ARBA00004613"/>
    </source>
</evidence>
<evidence type="ECO:0000256" key="10">
    <source>
        <dbReference type="ARBA" id="ARBA00023098"/>
    </source>
</evidence>
<keyword evidence="12" id="KW-0472">Membrane</keyword>
<dbReference type="GO" id="GO:0016891">
    <property type="term" value="F:RNA endonuclease activity producing 5'-phosphomonoesters, hydrolytic mechanism"/>
    <property type="evidence" value="ECO:0007669"/>
    <property type="project" value="TreeGrafter"/>
</dbReference>
<dbReference type="PANTHER" id="PTHR43856:SF1">
    <property type="entry name" value="MITOCHONDRIAL CARDIOLIPIN HYDROLASE"/>
    <property type="match status" value="1"/>
</dbReference>
<evidence type="ECO:0000313" key="14">
    <source>
        <dbReference type="EMBL" id="BCM87599.1"/>
    </source>
</evidence>